<gene>
    <name evidence="9" type="ORF">ILUMI_03167</name>
</gene>
<feature type="domain" description="TRAPPC10 Ig-like" evidence="8">
    <location>
        <begin position="751"/>
        <end position="857"/>
    </location>
</feature>
<dbReference type="PANTHER" id="PTHR13251">
    <property type="entry name" value="EPILEPSY HOLOPROSENCEPHALY CANDIDATE 1/TMEM1"/>
    <property type="match status" value="1"/>
</dbReference>
<dbReference type="GO" id="GO:0034498">
    <property type="term" value="P:early endosome to Golgi transport"/>
    <property type="evidence" value="ECO:0007669"/>
    <property type="project" value="TreeGrafter"/>
</dbReference>
<proteinExistence type="predicted"/>
<feature type="domain" description="Trafficking protein particle complex subunit 11" evidence="5">
    <location>
        <begin position="422"/>
        <end position="528"/>
    </location>
</feature>
<accession>A0A8K0GMF0</accession>
<dbReference type="EMBL" id="VTPC01001125">
    <property type="protein sequence ID" value="KAF2902998.1"/>
    <property type="molecule type" value="Genomic_DNA"/>
</dbReference>
<keyword evidence="3" id="KW-0333">Golgi apparatus</keyword>
<dbReference type="Pfam" id="PF11817">
    <property type="entry name" value="Foie-gras_1"/>
    <property type="match status" value="1"/>
</dbReference>
<dbReference type="GO" id="GO:0006891">
    <property type="term" value="P:intra-Golgi vesicle-mediated transport"/>
    <property type="evidence" value="ECO:0007669"/>
    <property type="project" value="TreeGrafter"/>
</dbReference>
<comment type="caution">
    <text evidence="9">The sequence shown here is derived from an EMBL/GenBank/DDBJ whole genome shotgun (WGS) entry which is preliminary data.</text>
</comment>
<evidence type="ECO:0000313" key="10">
    <source>
        <dbReference type="Proteomes" id="UP000801492"/>
    </source>
</evidence>
<organism evidence="9 10">
    <name type="scientific">Ignelater luminosus</name>
    <name type="common">Cucubano</name>
    <name type="synonym">Pyrophorus luminosus</name>
    <dbReference type="NCBI Taxonomy" id="2038154"/>
    <lineage>
        <taxon>Eukaryota</taxon>
        <taxon>Metazoa</taxon>
        <taxon>Ecdysozoa</taxon>
        <taxon>Arthropoda</taxon>
        <taxon>Hexapoda</taxon>
        <taxon>Insecta</taxon>
        <taxon>Pterygota</taxon>
        <taxon>Neoptera</taxon>
        <taxon>Endopterygota</taxon>
        <taxon>Coleoptera</taxon>
        <taxon>Polyphaga</taxon>
        <taxon>Elateriformia</taxon>
        <taxon>Elateroidea</taxon>
        <taxon>Elateridae</taxon>
        <taxon>Agrypninae</taxon>
        <taxon>Pyrophorini</taxon>
        <taxon>Ignelater</taxon>
    </lineage>
</organism>
<dbReference type="InterPro" id="IPR056913">
    <property type="entry name" value="TRAPPC10/Trs130_N"/>
</dbReference>
<keyword evidence="10" id="KW-1185">Reference proteome</keyword>
<dbReference type="InterPro" id="IPR056917">
    <property type="entry name" value="Ig_TRAPPC10"/>
</dbReference>
<name>A0A8K0GMF0_IGNLU</name>
<feature type="compositionally biased region" description="Basic and acidic residues" evidence="4">
    <location>
        <begin position="1081"/>
        <end position="1094"/>
    </location>
</feature>
<dbReference type="PANTHER" id="PTHR13251:SF3">
    <property type="entry name" value="TRAFFICKING PROTEIN PARTICLE COMPLEX SUBUNIT 10"/>
    <property type="match status" value="1"/>
</dbReference>
<dbReference type="GO" id="GO:1990071">
    <property type="term" value="C:TRAPPII protein complex"/>
    <property type="evidence" value="ECO:0007669"/>
    <property type="project" value="InterPro"/>
</dbReference>
<dbReference type="OrthoDB" id="10256906at2759"/>
<reference evidence="9" key="1">
    <citation type="submission" date="2019-08" db="EMBL/GenBank/DDBJ databases">
        <title>The genome of the North American firefly Photinus pyralis.</title>
        <authorList>
            <consortium name="Photinus pyralis genome working group"/>
            <person name="Fallon T.R."/>
            <person name="Sander Lower S.E."/>
            <person name="Weng J.-K."/>
        </authorList>
    </citation>
    <scope>NUCLEOTIDE SEQUENCE</scope>
    <source>
        <strain evidence="9">TRF0915ILg1</strain>
        <tissue evidence="9">Whole body</tissue>
    </source>
</reference>
<evidence type="ECO:0000259" key="7">
    <source>
        <dbReference type="Pfam" id="PF23036"/>
    </source>
</evidence>
<evidence type="ECO:0008006" key="11">
    <source>
        <dbReference type="Google" id="ProtNLM"/>
    </source>
</evidence>
<dbReference type="GO" id="GO:0005829">
    <property type="term" value="C:cytosol"/>
    <property type="evidence" value="ECO:0007669"/>
    <property type="project" value="GOC"/>
</dbReference>
<evidence type="ECO:0000259" key="6">
    <source>
        <dbReference type="Pfam" id="PF12584"/>
    </source>
</evidence>
<evidence type="ECO:0000313" key="9">
    <source>
        <dbReference type="EMBL" id="KAF2902998.1"/>
    </source>
</evidence>
<dbReference type="InterPro" id="IPR045126">
    <property type="entry name" value="TRAPPC10/Trs130"/>
</dbReference>
<dbReference type="Pfam" id="PF12584">
    <property type="entry name" value="TRAPPC10"/>
    <property type="match status" value="1"/>
</dbReference>
<evidence type="ECO:0000256" key="4">
    <source>
        <dbReference type="SAM" id="MobiDB-lite"/>
    </source>
</evidence>
<feature type="region of interest" description="Disordered" evidence="4">
    <location>
        <begin position="1081"/>
        <end position="1102"/>
    </location>
</feature>
<dbReference type="Pfam" id="PF23604">
    <property type="entry name" value="Ig_TRAPPC10"/>
    <property type="match status" value="1"/>
</dbReference>
<keyword evidence="2" id="KW-0813">Transport</keyword>
<evidence type="ECO:0000256" key="3">
    <source>
        <dbReference type="ARBA" id="ARBA00023034"/>
    </source>
</evidence>
<protein>
    <recommendedName>
        <fullName evidence="11">Trafficking protein particle complex subunit 10</fullName>
    </recommendedName>
</protein>
<dbReference type="InterPro" id="IPR021773">
    <property type="entry name" value="TPC11"/>
</dbReference>
<dbReference type="Pfam" id="PF23036">
    <property type="entry name" value="TRAPPC10_1st"/>
    <property type="match status" value="1"/>
</dbReference>
<comment type="subcellular location">
    <subcellularLocation>
        <location evidence="1">Golgi apparatus</location>
    </subcellularLocation>
</comment>
<evidence type="ECO:0000256" key="1">
    <source>
        <dbReference type="ARBA" id="ARBA00004555"/>
    </source>
</evidence>
<evidence type="ECO:0000256" key="2">
    <source>
        <dbReference type="ARBA" id="ARBA00022448"/>
    </source>
</evidence>
<sequence length="1124" mass="125921">MNGIDTPEEGLVDRRPIITCAGELEVFSALEDSLSQALPQDSCEWRRALGRPIRSVHIGANFTPFSPSGLPKGNQWDLIRQPLFHVYWTECTDIDAYKTTVRDDIESWLKEITARDIPDWLIVVVENYDGKRTNKLLPRTTVLDKIRADFAPKQGDRCISVINPGRVETRSTDSWRGLVGRIRHLILVAYARAVMRLEDHVRHQREKRNEPGWNFMQYFHLQEELAQVLEMLGLYDEALVQYDELDALFSQFIVNGHIGDAASWLSQFQKPLERWHGLKLGPCKLRKDPSLLELRAYLFAKQAHMLLLTNKIWDVAARCLPFLHICTRELVLLDVTAPAGAISCWLFLACMEVLHTCDRYNQADQVEAYSANTACLWAYASRKLRDLGELCGLMPGEIPTSEQLHTVVGLSAGMGDCPGPSGQPSPTDKLKKALSSQEAFNRNYLELAELAMGTYKHIGHLRSARLIGREVASFYMLLGETQKAAAFLGDVLRTFEQDGWRELAAQAQLELAECHRKAGDTRRFIRACAAVSAAPEIDNLIRWSYFDEMQKCLNSLDKPLVVPFEDIIKIVSVSVKNDGAVMQDSNIEVELVVDSSFPREVLCTSVLISLELENKEHKKMKDKSVNSGRTITTKDLKVHNSALQRLHIQRHLDYKQDKQLSSASVVCRNAPLKRKDSAVASQTSNFDICLEISTLPLVLTPGVNIIRLTKQATDVGKYYLGNVAIHIGKFNLISSCLSQKLIVEVKREEPILRLDKGAAALLSGLEQIMQLSLTVGSYTLPSDTLIKLVASRGLLIQHLPNEPLASSLEINVQNTKPFSVTHMPLRVLAELPSKDHQVTLVCPWASKPIPVLLSFTPLLSTSWRLHTVQHRKFIQITVTGQTEQKLELSMPQLDVRDKIKIIGLNVTDPSSQIITNGLNVSFTWELLITPSIESPTLKAQFSVHYVAVPEEETVVNDTMMRIHMYNFDLTDYQTLYVVEANVEPTKGNEFCRVGALCNLNLCIKLAGHTLDDTSIGSSLMYEVLAEQSIWAVCGRTAGVVSFETDLEPQTVVLDVMPLNTGYLPLPLVRLSKYIPAESTIAEKPRKSAETHPRLEPFSPGQVYNLSKGRQVHVIPATVNDGHVT</sequence>
<dbReference type="AlphaFoldDB" id="A0A8K0GMF0"/>
<evidence type="ECO:0000259" key="5">
    <source>
        <dbReference type="Pfam" id="PF11817"/>
    </source>
</evidence>
<dbReference type="InterPro" id="IPR022233">
    <property type="entry name" value="TRAPPC10/Trs130_C"/>
</dbReference>
<dbReference type="Proteomes" id="UP000801492">
    <property type="component" value="Unassembled WGS sequence"/>
</dbReference>
<feature type="domain" description="TRAPPC10/Trs130 N-terminal" evidence="7">
    <location>
        <begin position="13"/>
        <end position="316"/>
    </location>
</feature>
<feature type="domain" description="TRAPPC10/Trs130 C-terminal" evidence="6">
    <location>
        <begin position="981"/>
        <end position="1114"/>
    </location>
</feature>
<evidence type="ECO:0000259" key="8">
    <source>
        <dbReference type="Pfam" id="PF23604"/>
    </source>
</evidence>